<evidence type="ECO:0000256" key="1">
    <source>
        <dbReference type="SAM" id="Phobius"/>
    </source>
</evidence>
<feature type="transmembrane region" description="Helical" evidence="1">
    <location>
        <begin position="33"/>
        <end position="54"/>
    </location>
</feature>
<keyword evidence="3" id="KW-1185">Reference proteome</keyword>
<keyword evidence="1" id="KW-0472">Membrane</keyword>
<evidence type="ECO:0000313" key="2">
    <source>
        <dbReference type="EMBL" id="SMF89818.1"/>
    </source>
</evidence>
<dbReference type="RefSeq" id="WP_208915499.1">
    <property type="nucleotide sequence ID" value="NZ_LT840184.1"/>
</dbReference>
<keyword evidence="1" id="KW-0812">Transmembrane</keyword>
<accession>A0A1X7HPE6</accession>
<organism evidence="2 3">
    <name type="scientific">Paenibacillus uliginis N3/975</name>
    <dbReference type="NCBI Taxonomy" id="1313296"/>
    <lineage>
        <taxon>Bacteria</taxon>
        <taxon>Bacillati</taxon>
        <taxon>Bacillota</taxon>
        <taxon>Bacilli</taxon>
        <taxon>Bacillales</taxon>
        <taxon>Paenibacillaceae</taxon>
        <taxon>Paenibacillus</taxon>
    </lineage>
</organism>
<evidence type="ECO:0000313" key="3">
    <source>
        <dbReference type="Proteomes" id="UP000192940"/>
    </source>
</evidence>
<gene>
    <name evidence="2" type="ORF">SAMN05661091_4790</name>
</gene>
<dbReference type="AlphaFoldDB" id="A0A1X7HPE6"/>
<proteinExistence type="predicted"/>
<name>A0A1X7HPE6_9BACL</name>
<dbReference type="EMBL" id="LT840184">
    <property type="protein sequence ID" value="SMF89818.1"/>
    <property type="molecule type" value="Genomic_DNA"/>
</dbReference>
<sequence length="69" mass="8179">MARKIRRNTQMPSKYELPSAENTKLRHRIVEKAVELVFIGFIIFWLVTLIRVIWRTTIVILKLNGVIDE</sequence>
<keyword evidence="1" id="KW-1133">Transmembrane helix</keyword>
<reference evidence="2 3" key="1">
    <citation type="submission" date="2017-04" db="EMBL/GenBank/DDBJ databases">
        <authorList>
            <person name="Afonso C.L."/>
            <person name="Miller P.J."/>
            <person name="Scott M.A."/>
            <person name="Spackman E."/>
            <person name="Goraichik I."/>
            <person name="Dimitrov K.M."/>
            <person name="Suarez D.L."/>
            <person name="Swayne D.E."/>
        </authorList>
    </citation>
    <scope>NUCLEOTIDE SEQUENCE [LARGE SCALE GENOMIC DNA]</scope>
    <source>
        <strain evidence="2 3">N3/975</strain>
    </source>
</reference>
<protein>
    <submittedName>
        <fullName evidence="2">Uncharacterized protein</fullName>
    </submittedName>
</protein>
<dbReference type="Proteomes" id="UP000192940">
    <property type="component" value="Chromosome I"/>
</dbReference>